<dbReference type="AlphaFoldDB" id="A0A5C3PW49"/>
<evidence type="ECO:0008006" key="3">
    <source>
        <dbReference type="Google" id="ProtNLM"/>
    </source>
</evidence>
<gene>
    <name evidence="1" type="ORF">K466DRAFT_597079</name>
</gene>
<name>A0A5C3PW49_9APHY</name>
<keyword evidence="2" id="KW-1185">Reference proteome</keyword>
<dbReference type="SUPFAM" id="SSF52047">
    <property type="entry name" value="RNI-like"/>
    <property type="match status" value="1"/>
</dbReference>
<dbReference type="Proteomes" id="UP000308197">
    <property type="component" value="Unassembled WGS sequence"/>
</dbReference>
<sequence>MNAGIAPGQLRLPPELWDRVIDFLQDDNHALKCTSLVCKAWNPSSRFHLFDTLRFNTARSAFKSVTEIPHIVACARAIEIRSAPRPTMLEFCAILDAMPNLIRLRIAIQCPLGPPPPCYRARPIRQLEFVDCIGLSEELFDVLGLFTSIEHLYFSRAGVPASRPPVLPMLCKPVIRKLSACNRTFIDRIHDVIFVVCIGSLETFSLDRVMNTWHEVEKVGEMLVALRSTLLHLELGPDIVHGRHFSMQSSGLLWANMNLMQCQSLESLKLTCDGRYGDICVILQTYLAACKAAPPSLRSLCICIRYLPPNESWSDEMDHSVGVSASWDDLDRSLVTHARRGLSVTVELLDRPESTELFKTFIAGRLPGAVKQGRLLVVD</sequence>
<accession>A0A5C3PW49</accession>
<reference evidence="1 2" key="1">
    <citation type="journal article" date="2019" name="Nat. Ecol. Evol.">
        <title>Megaphylogeny resolves global patterns of mushroom evolution.</title>
        <authorList>
            <person name="Varga T."/>
            <person name="Krizsan K."/>
            <person name="Foldi C."/>
            <person name="Dima B."/>
            <person name="Sanchez-Garcia M."/>
            <person name="Sanchez-Ramirez S."/>
            <person name="Szollosi G.J."/>
            <person name="Szarkandi J.G."/>
            <person name="Papp V."/>
            <person name="Albert L."/>
            <person name="Andreopoulos W."/>
            <person name="Angelini C."/>
            <person name="Antonin V."/>
            <person name="Barry K.W."/>
            <person name="Bougher N.L."/>
            <person name="Buchanan P."/>
            <person name="Buyck B."/>
            <person name="Bense V."/>
            <person name="Catcheside P."/>
            <person name="Chovatia M."/>
            <person name="Cooper J."/>
            <person name="Damon W."/>
            <person name="Desjardin D."/>
            <person name="Finy P."/>
            <person name="Geml J."/>
            <person name="Haridas S."/>
            <person name="Hughes K."/>
            <person name="Justo A."/>
            <person name="Karasinski D."/>
            <person name="Kautmanova I."/>
            <person name="Kiss B."/>
            <person name="Kocsube S."/>
            <person name="Kotiranta H."/>
            <person name="LaButti K.M."/>
            <person name="Lechner B.E."/>
            <person name="Liimatainen K."/>
            <person name="Lipzen A."/>
            <person name="Lukacs Z."/>
            <person name="Mihaltcheva S."/>
            <person name="Morgado L.N."/>
            <person name="Niskanen T."/>
            <person name="Noordeloos M.E."/>
            <person name="Ohm R.A."/>
            <person name="Ortiz-Santana B."/>
            <person name="Ovrebo C."/>
            <person name="Racz N."/>
            <person name="Riley R."/>
            <person name="Savchenko A."/>
            <person name="Shiryaev A."/>
            <person name="Soop K."/>
            <person name="Spirin V."/>
            <person name="Szebenyi C."/>
            <person name="Tomsovsky M."/>
            <person name="Tulloss R.E."/>
            <person name="Uehling J."/>
            <person name="Grigoriev I.V."/>
            <person name="Vagvolgyi C."/>
            <person name="Papp T."/>
            <person name="Martin F.M."/>
            <person name="Miettinen O."/>
            <person name="Hibbett D.S."/>
            <person name="Nagy L.G."/>
        </authorList>
    </citation>
    <scope>NUCLEOTIDE SEQUENCE [LARGE SCALE GENOMIC DNA]</scope>
    <source>
        <strain evidence="1 2">HHB13444</strain>
    </source>
</reference>
<evidence type="ECO:0000313" key="2">
    <source>
        <dbReference type="Proteomes" id="UP000308197"/>
    </source>
</evidence>
<organism evidence="1 2">
    <name type="scientific">Polyporus arcularius HHB13444</name>
    <dbReference type="NCBI Taxonomy" id="1314778"/>
    <lineage>
        <taxon>Eukaryota</taxon>
        <taxon>Fungi</taxon>
        <taxon>Dikarya</taxon>
        <taxon>Basidiomycota</taxon>
        <taxon>Agaricomycotina</taxon>
        <taxon>Agaricomycetes</taxon>
        <taxon>Polyporales</taxon>
        <taxon>Polyporaceae</taxon>
        <taxon>Polyporus</taxon>
    </lineage>
</organism>
<evidence type="ECO:0000313" key="1">
    <source>
        <dbReference type="EMBL" id="TFK90303.1"/>
    </source>
</evidence>
<dbReference type="InParanoid" id="A0A5C3PW49"/>
<dbReference type="EMBL" id="ML211050">
    <property type="protein sequence ID" value="TFK90303.1"/>
    <property type="molecule type" value="Genomic_DNA"/>
</dbReference>
<protein>
    <recommendedName>
        <fullName evidence="3">F-box domain-containing protein</fullName>
    </recommendedName>
</protein>
<proteinExistence type="predicted"/>